<accession>A0ABT1QUT6</accession>
<protein>
    <submittedName>
        <fullName evidence="1">STM4015 family protein</fullName>
    </submittedName>
</protein>
<keyword evidence="2" id="KW-1185">Reference proteome</keyword>
<comment type="caution">
    <text evidence="1">The sequence shown here is derived from an EMBL/GenBank/DDBJ whole genome shotgun (WGS) entry which is preliminary data.</text>
</comment>
<name>A0ABT1QUT6_9GAMM</name>
<dbReference type="InterPro" id="IPR001611">
    <property type="entry name" value="Leu-rich_rpt"/>
</dbReference>
<dbReference type="Gene3D" id="3.80.10.10">
    <property type="entry name" value="Ribonuclease Inhibitor"/>
    <property type="match status" value="1"/>
</dbReference>
<proteinExistence type="predicted"/>
<evidence type="ECO:0000313" key="1">
    <source>
        <dbReference type="EMBL" id="MCQ4166048.1"/>
    </source>
</evidence>
<dbReference type="EMBL" id="JANFQO010000014">
    <property type="protein sequence ID" value="MCQ4166048.1"/>
    <property type="molecule type" value="Genomic_DNA"/>
</dbReference>
<gene>
    <name evidence="1" type="ORF">NM961_15105</name>
</gene>
<dbReference type="Proteomes" id="UP001165498">
    <property type="component" value="Unassembled WGS sequence"/>
</dbReference>
<dbReference type="Pfam" id="PF13516">
    <property type="entry name" value="LRR_6"/>
    <property type="match status" value="1"/>
</dbReference>
<dbReference type="NCBIfam" id="NF038076">
    <property type="entry name" value="fam_STM4015"/>
    <property type="match status" value="1"/>
</dbReference>
<dbReference type="InterPro" id="IPR047722">
    <property type="entry name" value="STM4015-like"/>
</dbReference>
<reference evidence="1" key="1">
    <citation type="submission" date="2022-07" db="EMBL/GenBank/DDBJ databases">
        <title>Tahibacter sp., a new gammaproteobacterium isolated from the silt sample collected at pig farm.</title>
        <authorList>
            <person name="Chen H."/>
        </authorList>
    </citation>
    <scope>NUCLEOTIDE SEQUENCE</scope>
    <source>
        <strain evidence="1">P2K</strain>
    </source>
</reference>
<dbReference type="InterPro" id="IPR032675">
    <property type="entry name" value="LRR_dom_sf"/>
</dbReference>
<dbReference type="SUPFAM" id="SSF52047">
    <property type="entry name" value="RNI-like"/>
    <property type="match status" value="1"/>
</dbReference>
<organism evidence="1 2">
    <name type="scientific">Tahibacter harae</name>
    <dbReference type="NCBI Taxonomy" id="2963937"/>
    <lineage>
        <taxon>Bacteria</taxon>
        <taxon>Pseudomonadati</taxon>
        <taxon>Pseudomonadota</taxon>
        <taxon>Gammaproteobacteria</taxon>
        <taxon>Lysobacterales</taxon>
        <taxon>Rhodanobacteraceae</taxon>
        <taxon>Tahibacter</taxon>
    </lineage>
</organism>
<dbReference type="RefSeq" id="WP_255915239.1">
    <property type="nucleotide sequence ID" value="NZ_JANFQO010000014.1"/>
</dbReference>
<evidence type="ECO:0000313" key="2">
    <source>
        <dbReference type="Proteomes" id="UP001165498"/>
    </source>
</evidence>
<sequence length="303" mass="34640">MTVGSYLDTFFGKPVHNYSYGDRVSRHDVVYRLCQEYEAEETQVQLLDEFLGQVTPATLQALVVGSWSEAYETGPQKLLDRLVERHQELPEFKALFVGDMTSEDCEISWIHQGDYEDLLQKFRTLEVLRLRGSENLELPAFEHHGLRELAIECGGLPTALVRNLQRSILPALRHLELWLGDDNYGFDGKLDDYAQLLEKIRPERLRYLGLRNAQISDELAIHIARQPWLSSLHTLDLSMGTIGDKGARALIDSPYIAGLKVLDLQHHYISDELVAALRKLPLQLRIDKAQEEDDGDRYVEVAE</sequence>